<evidence type="ECO:0000313" key="4">
    <source>
        <dbReference type="EMBL" id="KXK65234.1"/>
    </source>
</evidence>
<accession>A0A136Q3S0</accession>
<dbReference type="InterPro" id="IPR050922">
    <property type="entry name" value="LytR/CpsA/Psr_CW_biosynth"/>
</dbReference>
<dbReference type="STRING" id="626937.HMPREF3293_01823"/>
<name>A0A136Q3S0_9FIRM</name>
<proteinExistence type="inferred from homology"/>
<protein>
    <submittedName>
        <fullName evidence="4">Cell envelope-like function transcriptional attenuator common domain protein</fullName>
    </submittedName>
</protein>
<organism evidence="4 5">
    <name type="scientific">Christensenella minuta</name>
    <dbReference type="NCBI Taxonomy" id="626937"/>
    <lineage>
        <taxon>Bacteria</taxon>
        <taxon>Bacillati</taxon>
        <taxon>Bacillota</taxon>
        <taxon>Clostridia</taxon>
        <taxon>Christensenellales</taxon>
        <taxon>Christensenellaceae</taxon>
        <taxon>Christensenella</taxon>
    </lineage>
</organism>
<evidence type="ECO:0000256" key="1">
    <source>
        <dbReference type="ARBA" id="ARBA00006068"/>
    </source>
</evidence>
<keyword evidence="2" id="KW-0472">Membrane</keyword>
<dbReference type="InterPro" id="IPR004474">
    <property type="entry name" value="LytR_CpsA_psr"/>
</dbReference>
<keyword evidence="2" id="KW-1133">Transmembrane helix</keyword>
<feature type="domain" description="Cell envelope-related transcriptional attenuator" evidence="3">
    <location>
        <begin position="109"/>
        <end position="274"/>
    </location>
</feature>
<dbReference type="PANTHER" id="PTHR33392">
    <property type="entry name" value="POLYISOPRENYL-TEICHOIC ACID--PEPTIDOGLYCAN TEICHOIC ACID TRANSFERASE TAGU"/>
    <property type="match status" value="1"/>
</dbReference>
<evidence type="ECO:0000256" key="2">
    <source>
        <dbReference type="SAM" id="Phobius"/>
    </source>
</evidence>
<dbReference type="NCBIfam" id="TIGR00350">
    <property type="entry name" value="lytR_cpsA_psr"/>
    <property type="match status" value="1"/>
</dbReference>
<gene>
    <name evidence="4" type="ORF">HMPREF3293_01823</name>
</gene>
<dbReference type="Proteomes" id="UP000070366">
    <property type="component" value="Unassembled WGS sequence"/>
</dbReference>
<dbReference type="EMBL" id="LSZW01000062">
    <property type="protein sequence ID" value="KXK65234.1"/>
    <property type="molecule type" value="Genomic_DNA"/>
</dbReference>
<comment type="caution">
    <text evidence="4">The sequence shown here is derived from an EMBL/GenBank/DDBJ whole genome shotgun (WGS) entry which is preliminary data.</text>
</comment>
<reference evidence="4 5" key="1">
    <citation type="submission" date="2016-02" db="EMBL/GenBank/DDBJ databases">
        <authorList>
            <person name="Wen L."/>
            <person name="He K."/>
            <person name="Yang H."/>
        </authorList>
    </citation>
    <scope>NUCLEOTIDE SEQUENCE [LARGE SCALE GENOMIC DNA]</scope>
    <source>
        <strain evidence="4 5">DSM 22607</strain>
    </source>
</reference>
<sequence length="361" mass="40194">MNQQTKRVNHHKKIKGLLVVLIALIAAAVFIFASLYGTYQNLRANPLAAFHTTAPQAAETDAINFDKNADVKTVTIDGKEYIVNPNIITVLMLGIDSDGSAAKTAQGERSDMMLLCTVNLEEGQESITLTSLPRDTRTTVHDVDEDTGKILDKNWITKLNHAYNIGGMTKGYGAENAMRATEDLIECNGQLSIPVQYYISIDLEHLSDLADALGGVEVTLDQDYPDIGSEGDVVNLRGNDVRLYLQNRKQMDDGEMDRQRHEQNFMMAIAKKIKEMGAVQSASKLFTQLQDVVHMNLSLDQVVAMAGVLDKVSLDDIEHSVMEQGGYENAYDEYMGQDLNFYMMDEQELMDKMLGMYYTPA</sequence>
<dbReference type="RefSeq" id="WP_066522425.1">
    <property type="nucleotide sequence ID" value="NZ_CABMOF010000008.1"/>
</dbReference>
<keyword evidence="2" id="KW-0812">Transmembrane</keyword>
<dbReference type="AlphaFoldDB" id="A0A136Q3S0"/>
<dbReference type="OrthoDB" id="305468at2"/>
<keyword evidence="5" id="KW-1185">Reference proteome</keyword>
<dbReference type="Pfam" id="PF03816">
    <property type="entry name" value="LytR_cpsA_psr"/>
    <property type="match status" value="1"/>
</dbReference>
<evidence type="ECO:0000313" key="5">
    <source>
        <dbReference type="Proteomes" id="UP000070366"/>
    </source>
</evidence>
<dbReference type="KEGG" id="cmiu:B1H56_08795"/>
<comment type="similarity">
    <text evidence="1">Belongs to the LytR/CpsA/Psr (LCP) family.</text>
</comment>
<dbReference type="PANTHER" id="PTHR33392:SF6">
    <property type="entry name" value="POLYISOPRENYL-TEICHOIC ACID--PEPTIDOGLYCAN TEICHOIC ACID TRANSFERASE TAGU"/>
    <property type="match status" value="1"/>
</dbReference>
<feature type="transmembrane region" description="Helical" evidence="2">
    <location>
        <begin position="16"/>
        <end position="36"/>
    </location>
</feature>
<dbReference type="Gene3D" id="3.40.630.190">
    <property type="entry name" value="LCP protein"/>
    <property type="match status" value="1"/>
</dbReference>
<evidence type="ECO:0000259" key="3">
    <source>
        <dbReference type="Pfam" id="PF03816"/>
    </source>
</evidence>